<dbReference type="GO" id="GO:0004713">
    <property type="term" value="F:protein tyrosine kinase activity"/>
    <property type="evidence" value="ECO:0007669"/>
    <property type="project" value="TreeGrafter"/>
</dbReference>
<keyword evidence="5 7" id="KW-1133">Transmembrane helix</keyword>
<dbReference type="RefSeq" id="WP_173731943.1">
    <property type="nucleotide sequence ID" value="NZ_JABTTE010000020.1"/>
</dbReference>
<dbReference type="PANTHER" id="PTHR32309:SF13">
    <property type="entry name" value="FERRIC ENTEROBACTIN TRANSPORT PROTEIN FEPE"/>
    <property type="match status" value="1"/>
</dbReference>
<reference evidence="10" key="1">
    <citation type="submission" date="2020-06" db="EMBL/GenBank/DDBJ databases">
        <title>A novel thermopfilic bacterium from Erzurum, Turkey.</title>
        <authorList>
            <person name="Adiguzel A."/>
            <person name="Ay H."/>
            <person name="Baltaci M.O."/>
        </authorList>
    </citation>
    <scope>NUCLEOTIDE SEQUENCE</scope>
    <source>
        <strain evidence="10">P2</strain>
    </source>
</reference>
<evidence type="ECO:0000256" key="4">
    <source>
        <dbReference type="ARBA" id="ARBA00022692"/>
    </source>
</evidence>
<dbReference type="InterPro" id="IPR050445">
    <property type="entry name" value="Bact_polysacc_biosynth/exp"/>
</dbReference>
<evidence type="ECO:0000259" key="9">
    <source>
        <dbReference type="Pfam" id="PF13807"/>
    </source>
</evidence>
<feature type="domain" description="Polysaccharide chain length determinant N-terminal" evidence="8">
    <location>
        <begin position="6"/>
        <end position="97"/>
    </location>
</feature>
<comment type="caution">
    <text evidence="10">The sequence shown here is derived from an EMBL/GenBank/DDBJ whole genome shotgun (WGS) entry which is preliminary data.</text>
</comment>
<evidence type="ECO:0000313" key="11">
    <source>
        <dbReference type="Proteomes" id="UP000625804"/>
    </source>
</evidence>
<evidence type="ECO:0000256" key="1">
    <source>
        <dbReference type="ARBA" id="ARBA00004651"/>
    </source>
</evidence>
<name>A0A8J8GF36_9BACI</name>
<evidence type="ECO:0000256" key="5">
    <source>
        <dbReference type="ARBA" id="ARBA00022989"/>
    </source>
</evidence>
<evidence type="ECO:0000313" key="10">
    <source>
        <dbReference type="EMBL" id="NSL52740.1"/>
    </source>
</evidence>
<dbReference type="Pfam" id="PF13807">
    <property type="entry name" value="GNVR"/>
    <property type="match status" value="1"/>
</dbReference>
<dbReference type="InterPro" id="IPR003856">
    <property type="entry name" value="LPS_length_determ_N"/>
</dbReference>
<keyword evidence="3" id="KW-1003">Cell membrane</keyword>
<sequence>MKDTIEEISLVEIFQLLKKRLWLLISITALAAIISGLVSYFLLTPIYQASTQLLVNQSKNEQMVYNVNDIQTNIQLINTYNVIMKSPVILEKVAEELNLNRSYGQLNGQITVGSEKNSQVISITVQDADPKLAADIANITASVFQREIKNIMNVDNVSILAKAEVSDHPTPIKPKPLLNIAIAIVVGLMVGVGIAFLLEYLDKTIKTEQDLARVLDLPILGTVTVIQDHAELKKRKKAYN</sequence>
<evidence type="ECO:0000259" key="8">
    <source>
        <dbReference type="Pfam" id="PF02706"/>
    </source>
</evidence>
<dbReference type="Proteomes" id="UP000625804">
    <property type="component" value="Unassembled WGS sequence"/>
</dbReference>
<evidence type="ECO:0000256" key="2">
    <source>
        <dbReference type="ARBA" id="ARBA00006683"/>
    </source>
</evidence>
<evidence type="ECO:0000256" key="3">
    <source>
        <dbReference type="ARBA" id="ARBA00022475"/>
    </source>
</evidence>
<keyword evidence="11" id="KW-1185">Reference proteome</keyword>
<keyword evidence="6 7" id="KW-0472">Membrane</keyword>
<evidence type="ECO:0000256" key="7">
    <source>
        <dbReference type="SAM" id="Phobius"/>
    </source>
</evidence>
<feature type="transmembrane region" description="Helical" evidence="7">
    <location>
        <begin position="21"/>
        <end position="43"/>
    </location>
</feature>
<keyword evidence="4 7" id="KW-0812">Transmembrane</keyword>
<dbReference type="GO" id="GO:0005886">
    <property type="term" value="C:plasma membrane"/>
    <property type="evidence" value="ECO:0007669"/>
    <property type="project" value="UniProtKB-SubCell"/>
</dbReference>
<proteinExistence type="inferred from homology"/>
<organism evidence="10 11">
    <name type="scientific">Calidifontibacillus erzurumensis</name>
    <dbReference type="NCBI Taxonomy" id="2741433"/>
    <lineage>
        <taxon>Bacteria</taxon>
        <taxon>Bacillati</taxon>
        <taxon>Bacillota</taxon>
        <taxon>Bacilli</taxon>
        <taxon>Bacillales</taxon>
        <taxon>Bacillaceae</taxon>
        <taxon>Calidifontibacillus/Schinkia group</taxon>
        <taxon>Calidifontibacillus</taxon>
    </lineage>
</organism>
<accession>A0A8J8GF36</accession>
<protein>
    <submittedName>
        <fullName evidence="10">Capsular biosynthesis protein</fullName>
    </submittedName>
</protein>
<dbReference type="AlphaFoldDB" id="A0A8J8GF36"/>
<comment type="subcellular location">
    <subcellularLocation>
        <location evidence="1">Cell membrane</location>
        <topology evidence="1">Multi-pass membrane protein</topology>
    </subcellularLocation>
</comment>
<dbReference type="InterPro" id="IPR032807">
    <property type="entry name" value="GNVR"/>
</dbReference>
<dbReference type="PANTHER" id="PTHR32309">
    <property type="entry name" value="TYROSINE-PROTEIN KINASE"/>
    <property type="match status" value="1"/>
</dbReference>
<dbReference type="EMBL" id="JABTTE010000020">
    <property type="protein sequence ID" value="NSL52740.1"/>
    <property type="molecule type" value="Genomic_DNA"/>
</dbReference>
<comment type="similarity">
    <text evidence="2">Belongs to the CpsC/CapA family.</text>
</comment>
<feature type="transmembrane region" description="Helical" evidence="7">
    <location>
        <begin position="177"/>
        <end position="198"/>
    </location>
</feature>
<dbReference type="Pfam" id="PF02706">
    <property type="entry name" value="Wzz"/>
    <property type="match status" value="1"/>
</dbReference>
<feature type="domain" description="Tyrosine-protein kinase G-rich" evidence="9">
    <location>
        <begin position="143"/>
        <end position="197"/>
    </location>
</feature>
<evidence type="ECO:0000256" key="6">
    <source>
        <dbReference type="ARBA" id="ARBA00023136"/>
    </source>
</evidence>
<gene>
    <name evidence="10" type="ORF">HR057_13365</name>
</gene>